<dbReference type="AlphaFoldDB" id="A0A9D2BPW4"/>
<dbReference type="Proteomes" id="UP000823847">
    <property type="component" value="Unassembled WGS sequence"/>
</dbReference>
<feature type="region of interest" description="Disordered" evidence="1">
    <location>
        <begin position="243"/>
        <end position="282"/>
    </location>
</feature>
<reference evidence="2" key="1">
    <citation type="journal article" date="2021" name="PeerJ">
        <title>Extensive microbial diversity within the chicken gut microbiome revealed by metagenomics and culture.</title>
        <authorList>
            <person name="Gilroy R."/>
            <person name="Ravi A."/>
            <person name="Getino M."/>
            <person name="Pursley I."/>
            <person name="Horton D.L."/>
            <person name="Alikhan N.F."/>
            <person name="Baker D."/>
            <person name="Gharbi K."/>
            <person name="Hall N."/>
            <person name="Watson M."/>
            <person name="Adriaenssens E.M."/>
            <person name="Foster-Nyarko E."/>
            <person name="Jarju S."/>
            <person name="Secka A."/>
            <person name="Antonio M."/>
            <person name="Oren A."/>
            <person name="Chaudhuri R.R."/>
            <person name="La Ragione R."/>
            <person name="Hildebrand F."/>
            <person name="Pallen M.J."/>
        </authorList>
    </citation>
    <scope>NUCLEOTIDE SEQUENCE</scope>
    <source>
        <strain evidence="2">ChiHecec2B26-12326</strain>
    </source>
</reference>
<proteinExistence type="predicted"/>
<dbReference type="EMBL" id="DXEN01000041">
    <property type="protein sequence ID" value="HIX86095.1"/>
    <property type="molecule type" value="Genomic_DNA"/>
</dbReference>
<evidence type="ECO:0000313" key="2">
    <source>
        <dbReference type="EMBL" id="HIX86095.1"/>
    </source>
</evidence>
<dbReference type="InterPro" id="IPR046228">
    <property type="entry name" value="DUF6261"/>
</dbReference>
<evidence type="ECO:0000313" key="3">
    <source>
        <dbReference type="Proteomes" id="UP000823847"/>
    </source>
</evidence>
<gene>
    <name evidence="2" type="ORF">H9848_05765</name>
</gene>
<protein>
    <submittedName>
        <fullName evidence="2">Uncharacterized protein</fullName>
    </submittedName>
</protein>
<feature type="compositionally biased region" description="Low complexity" evidence="1">
    <location>
        <begin position="246"/>
        <end position="257"/>
    </location>
</feature>
<organism evidence="2 3">
    <name type="scientific">Candidatus Parabacteroides intestinigallinarum</name>
    <dbReference type="NCBI Taxonomy" id="2838722"/>
    <lineage>
        <taxon>Bacteria</taxon>
        <taxon>Pseudomonadati</taxon>
        <taxon>Bacteroidota</taxon>
        <taxon>Bacteroidia</taxon>
        <taxon>Bacteroidales</taxon>
        <taxon>Tannerellaceae</taxon>
        <taxon>Parabacteroides</taxon>
    </lineage>
</organism>
<sequence length="282" mass="30792">MRIIDDIVNVKRARDGEHWFLYNGLAGLLTQEFSTKYNLDVFYKPFTAAFADEGASYSAVTKSASTELVAEADKRRDNGLRRLDLGVQYALYSDEAAVSEAARRCMVILDRHRGASNLSYAENTAAVADVVEQLQSETYAADIATLGLTDTVAALKQLNDTFQEAYMSRIPERYARSNRESMRSVRTRVDATFADLADAINAIYIVAAYLEPNADNAAEIKAMADAVNGAIYQFQLTLARRGVGNSTGSTDTPADPTDPTEPTEPTDPDEGDTGETDSPDNI</sequence>
<name>A0A9D2BPW4_9BACT</name>
<dbReference type="Pfam" id="PF19775">
    <property type="entry name" value="DUF6261"/>
    <property type="match status" value="1"/>
</dbReference>
<reference evidence="2" key="2">
    <citation type="submission" date="2021-04" db="EMBL/GenBank/DDBJ databases">
        <authorList>
            <person name="Gilroy R."/>
        </authorList>
    </citation>
    <scope>NUCLEOTIDE SEQUENCE</scope>
    <source>
        <strain evidence="2">ChiHecec2B26-12326</strain>
    </source>
</reference>
<accession>A0A9D2BPW4</accession>
<feature type="compositionally biased region" description="Acidic residues" evidence="1">
    <location>
        <begin position="264"/>
        <end position="282"/>
    </location>
</feature>
<evidence type="ECO:0000256" key="1">
    <source>
        <dbReference type="SAM" id="MobiDB-lite"/>
    </source>
</evidence>
<comment type="caution">
    <text evidence="2">The sequence shown here is derived from an EMBL/GenBank/DDBJ whole genome shotgun (WGS) entry which is preliminary data.</text>
</comment>